<evidence type="ECO:0000313" key="2">
    <source>
        <dbReference type="Proteomes" id="UP000324222"/>
    </source>
</evidence>
<organism evidence="1 2">
    <name type="scientific">Portunus trituberculatus</name>
    <name type="common">Swimming crab</name>
    <name type="synonym">Neptunus trituberculatus</name>
    <dbReference type="NCBI Taxonomy" id="210409"/>
    <lineage>
        <taxon>Eukaryota</taxon>
        <taxon>Metazoa</taxon>
        <taxon>Ecdysozoa</taxon>
        <taxon>Arthropoda</taxon>
        <taxon>Crustacea</taxon>
        <taxon>Multicrustacea</taxon>
        <taxon>Malacostraca</taxon>
        <taxon>Eumalacostraca</taxon>
        <taxon>Eucarida</taxon>
        <taxon>Decapoda</taxon>
        <taxon>Pleocyemata</taxon>
        <taxon>Brachyura</taxon>
        <taxon>Eubrachyura</taxon>
        <taxon>Portunoidea</taxon>
        <taxon>Portunidae</taxon>
        <taxon>Portuninae</taxon>
        <taxon>Portunus</taxon>
    </lineage>
</organism>
<reference evidence="1 2" key="1">
    <citation type="submission" date="2019-05" db="EMBL/GenBank/DDBJ databases">
        <title>Another draft genome of Portunus trituberculatus and its Hox gene families provides insights of decapod evolution.</title>
        <authorList>
            <person name="Jeong J.-H."/>
            <person name="Song I."/>
            <person name="Kim S."/>
            <person name="Choi T."/>
            <person name="Kim D."/>
            <person name="Ryu S."/>
            <person name="Kim W."/>
        </authorList>
    </citation>
    <scope>NUCLEOTIDE SEQUENCE [LARGE SCALE GENOMIC DNA]</scope>
    <source>
        <tissue evidence="1">Muscle</tissue>
    </source>
</reference>
<keyword evidence="2" id="KW-1185">Reference proteome</keyword>
<comment type="caution">
    <text evidence="1">The sequence shown here is derived from an EMBL/GenBank/DDBJ whole genome shotgun (WGS) entry which is preliminary data.</text>
</comment>
<accession>A0A5B7FF90</accession>
<dbReference type="AlphaFoldDB" id="A0A5B7FF90"/>
<protein>
    <submittedName>
        <fullName evidence="1">Uncharacterized protein</fullName>
    </submittedName>
</protein>
<name>A0A5B7FF90_PORTR</name>
<evidence type="ECO:0000313" key="1">
    <source>
        <dbReference type="EMBL" id="MPC45931.1"/>
    </source>
</evidence>
<sequence length="79" mass="8865">MHVRRGLSERDGGNNIYSKADSMMLQEAGLHNILKPAHLPRPSGLGSCRDGGLLQAWTRAPRLIQMRYTIEQTPTIMSY</sequence>
<proteinExistence type="predicted"/>
<dbReference type="Proteomes" id="UP000324222">
    <property type="component" value="Unassembled WGS sequence"/>
</dbReference>
<gene>
    <name evidence="1" type="ORF">E2C01_039637</name>
</gene>
<dbReference type="EMBL" id="VSRR010006961">
    <property type="protein sequence ID" value="MPC45931.1"/>
    <property type="molecule type" value="Genomic_DNA"/>
</dbReference>